<dbReference type="Gene3D" id="3.40.710.10">
    <property type="entry name" value="DD-peptidase/beta-lactamase superfamily"/>
    <property type="match status" value="1"/>
</dbReference>
<feature type="chain" id="PRO_5024386660" evidence="1">
    <location>
        <begin position="21"/>
        <end position="355"/>
    </location>
</feature>
<evidence type="ECO:0000313" key="3">
    <source>
        <dbReference type="EMBL" id="TMM53185.1"/>
    </source>
</evidence>
<gene>
    <name evidence="3" type="ORF">FEE95_19135</name>
</gene>
<sequence>MKNILPIFIMLFWASNSIQAQSGTIVETSSQAKRIDSLMQTSYKDGIFNGVILVSQNGKPIYKNAFGYANKDNNSKLNKTSVFYLASVSKQFTAMAIMILKERNKLSYNNNLSMYFPDFPDYANTVTIKHLLTHTSGIPDHFGLGIYKKGLTNNDVIKELAKQKKLDFKPGKKYSYSNGGYVLLSQIVTKVSGIPFNEFMETNIFKPLNMNSTLVYNESTPAITNRAVGYNKAGELDDYEILTTGAGGIFSTLDDLHLWDQALYTEKLIPKSTLEEAFTRTTLNNGKLTNYGFGWVISEKEGRKSVYHAGGLSGYRTFMIRNLYNNSGYIILTNSGDASNIQEIVTSLNKVLNGK</sequence>
<reference evidence="3 4" key="1">
    <citation type="submission" date="2019-05" db="EMBL/GenBank/DDBJ databases">
        <authorList>
            <person name="Zhang J.-Y."/>
            <person name="Feg X."/>
            <person name="Du Z.-J."/>
        </authorList>
    </citation>
    <scope>NUCLEOTIDE SEQUENCE [LARGE SCALE GENOMIC DNA]</scope>
    <source>
        <strain evidence="3 4">RZ26</strain>
    </source>
</reference>
<protein>
    <submittedName>
        <fullName evidence="3">Beta-lactamase family protein</fullName>
    </submittedName>
</protein>
<dbReference type="OrthoDB" id="9793489at2"/>
<evidence type="ECO:0000313" key="4">
    <source>
        <dbReference type="Proteomes" id="UP000310314"/>
    </source>
</evidence>
<dbReference type="InterPro" id="IPR050491">
    <property type="entry name" value="AmpC-like"/>
</dbReference>
<keyword evidence="1" id="KW-0732">Signal</keyword>
<keyword evidence="4" id="KW-1185">Reference proteome</keyword>
<dbReference type="RefSeq" id="WP_138659645.1">
    <property type="nucleotide sequence ID" value="NZ_VATY01000005.1"/>
</dbReference>
<evidence type="ECO:0000256" key="1">
    <source>
        <dbReference type="SAM" id="SignalP"/>
    </source>
</evidence>
<dbReference type="InterPro" id="IPR012338">
    <property type="entry name" value="Beta-lactam/transpept-like"/>
</dbReference>
<dbReference type="PANTHER" id="PTHR46825:SF9">
    <property type="entry name" value="BETA-LACTAMASE-RELATED DOMAIN-CONTAINING PROTEIN"/>
    <property type="match status" value="1"/>
</dbReference>
<proteinExistence type="predicted"/>
<dbReference type="InterPro" id="IPR001466">
    <property type="entry name" value="Beta-lactam-related"/>
</dbReference>
<organism evidence="3 4">
    <name type="scientific">Maribacter algarum</name>
    <name type="common">ex Zhang et al. 2020</name>
    <dbReference type="NCBI Taxonomy" id="2578118"/>
    <lineage>
        <taxon>Bacteria</taxon>
        <taxon>Pseudomonadati</taxon>
        <taxon>Bacteroidota</taxon>
        <taxon>Flavobacteriia</taxon>
        <taxon>Flavobacteriales</taxon>
        <taxon>Flavobacteriaceae</taxon>
        <taxon>Maribacter</taxon>
    </lineage>
</organism>
<dbReference type="AlphaFoldDB" id="A0A5S3PGG3"/>
<feature type="signal peptide" evidence="1">
    <location>
        <begin position="1"/>
        <end position="20"/>
    </location>
</feature>
<dbReference type="Proteomes" id="UP000310314">
    <property type="component" value="Unassembled WGS sequence"/>
</dbReference>
<name>A0A5S3PGG3_9FLAO</name>
<accession>A0A5S3PGG3</accession>
<dbReference type="EMBL" id="VATY01000005">
    <property type="protein sequence ID" value="TMM53185.1"/>
    <property type="molecule type" value="Genomic_DNA"/>
</dbReference>
<dbReference type="SUPFAM" id="SSF56601">
    <property type="entry name" value="beta-lactamase/transpeptidase-like"/>
    <property type="match status" value="1"/>
</dbReference>
<evidence type="ECO:0000259" key="2">
    <source>
        <dbReference type="Pfam" id="PF00144"/>
    </source>
</evidence>
<feature type="domain" description="Beta-lactamase-related" evidence="2">
    <location>
        <begin position="44"/>
        <end position="337"/>
    </location>
</feature>
<dbReference type="Pfam" id="PF00144">
    <property type="entry name" value="Beta-lactamase"/>
    <property type="match status" value="1"/>
</dbReference>
<dbReference type="PANTHER" id="PTHR46825">
    <property type="entry name" value="D-ALANYL-D-ALANINE-CARBOXYPEPTIDASE/ENDOPEPTIDASE AMPH"/>
    <property type="match status" value="1"/>
</dbReference>
<comment type="caution">
    <text evidence="3">The sequence shown here is derived from an EMBL/GenBank/DDBJ whole genome shotgun (WGS) entry which is preliminary data.</text>
</comment>